<keyword evidence="5" id="KW-1133">Transmembrane helix</keyword>
<evidence type="ECO:0000313" key="7">
    <source>
        <dbReference type="EMBL" id="QKJ28537.1"/>
    </source>
</evidence>
<reference evidence="7 8" key="1">
    <citation type="submission" date="2020-05" db="EMBL/GenBank/DDBJ databases">
        <title>Mucilaginibacter mali sp. nov.</title>
        <authorList>
            <person name="Kim H.S."/>
            <person name="Lee K.C."/>
            <person name="Suh M.K."/>
            <person name="Kim J.-S."/>
            <person name="Han K.-I."/>
            <person name="Eom M.K."/>
            <person name="Shin Y.K."/>
            <person name="Lee J.-S."/>
        </authorList>
    </citation>
    <scope>NUCLEOTIDE SEQUENCE [LARGE SCALE GENOMIC DNA]</scope>
    <source>
        <strain evidence="7 8">G2-14</strain>
    </source>
</reference>
<dbReference type="RefSeq" id="WP_173413239.1">
    <property type="nucleotide sequence ID" value="NZ_CP054139.1"/>
</dbReference>
<dbReference type="InterPro" id="IPR055342">
    <property type="entry name" value="MreC_beta-barrel_core"/>
</dbReference>
<dbReference type="InterPro" id="IPR042177">
    <property type="entry name" value="Cell/Rod_1"/>
</dbReference>
<dbReference type="KEGG" id="mmab:HQ865_01780"/>
<dbReference type="Proteomes" id="UP000505355">
    <property type="component" value="Chromosome"/>
</dbReference>
<keyword evidence="5" id="KW-0472">Membrane</keyword>
<feature type="domain" description="Rod shape-determining protein MreC beta-barrel core" evidence="6">
    <location>
        <begin position="111"/>
        <end position="258"/>
    </location>
</feature>
<dbReference type="GO" id="GO:0005886">
    <property type="term" value="C:plasma membrane"/>
    <property type="evidence" value="ECO:0007669"/>
    <property type="project" value="TreeGrafter"/>
</dbReference>
<evidence type="ECO:0000256" key="4">
    <source>
        <dbReference type="ARBA" id="ARBA00032089"/>
    </source>
</evidence>
<evidence type="ECO:0000259" key="6">
    <source>
        <dbReference type="Pfam" id="PF04085"/>
    </source>
</evidence>
<protein>
    <recommendedName>
        <fullName evidence="2">Cell shape-determining protein MreC</fullName>
    </recommendedName>
    <alternativeName>
        <fullName evidence="4">Cell shape protein MreC</fullName>
    </alternativeName>
</protein>
<dbReference type="NCBIfam" id="NF010532">
    <property type="entry name" value="PRK13922.9-3"/>
    <property type="match status" value="1"/>
</dbReference>
<evidence type="ECO:0000256" key="3">
    <source>
        <dbReference type="ARBA" id="ARBA00022960"/>
    </source>
</evidence>
<dbReference type="PANTHER" id="PTHR34138">
    <property type="entry name" value="CELL SHAPE-DETERMINING PROTEIN MREC"/>
    <property type="match status" value="1"/>
</dbReference>
<keyword evidence="5" id="KW-0812">Transmembrane</keyword>
<name>A0A7D4TVF4_9SPHI</name>
<evidence type="ECO:0000313" key="8">
    <source>
        <dbReference type="Proteomes" id="UP000505355"/>
    </source>
</evidence>
<dbReference type="GO" id="GO:0008360">
    <property type="term" value="P:regulation of cell shape"/>
    <property type="evidence" value="ECO:0007669"/>
    <property type="project" value="UniProtKB-KW"/>
</dbReference>
<accession>A0A7D4TVF4</accession>
<dbReference type="Gene3D" id="2.40.10.350">
    <property type="entry name" value="Rod shape-determining protein MreC, domain 2"/>
    <property type="match status" value="1"/>
</dbReference>
<evidence type="ECO:0000256" key="1">
    <source>
        <dbReference type="ARBA" id="ARBA00009369"/>
    </source>
</evidence>
<dbReference type="InterPro" id="IPR042175">
    <property type="entry name" value="Cell/Rod_MreC_2"/>
</dbReference>
<dbReference type="PANTHER" id="PTHR34138:SF1">
    <property type="entry name" value="CELL SHAPE-DETERMINING PROTEIN MREC"/>
    <property type="match status" value="1"/>
</dbReference>
<evidence type="ECO:0000256" key="5">
    <source>
        <dbReference type="SAM" id="Phobius"/>
    </source>
</evidence>
<organism evidence="7 8">
    <name type="scientific">Mucilaginibacter mali</name>
    <dbReference type="NCBI Taxonomy" id="2740462"/>
    <lineage>
        <taxon>Bacteria</taxon>
        <taxon>Pseudomonadati</taxon>
        <taxon>Bacteroidota</taxon>
        <taxon>Sphingobacteriia</taxon>
        <taxon>Sphingobacteriales</taxon>
        <taxon>Sphingobacteriaceae</taxon>
        <taxon>Mucilaginibacter</taxon>
    </lineage>
</organism>
<keyword evidence="3" id="KW-0133">Cell shape</keyword>
<proteinExistence type="inferred from homology"/>
<dbReference type="AlphaFoldDB" id="A0A7D4TVF4"/>
<sequence length="282" mass="31620">MRNLLIFIRKYNAFFLFLIFEISALIIYVKYNSFQKATFLNSANQVTGNLYARSDELKSYMTLREVNDRLAAENATLRNQLKSSFFVDTLNKHKVVDSIYKQQYEYITAKVINNSINKRNNYITINRGSSDGIAKNMGVISPDGVVGIVVFVSDHLAVIQSVLHKDTKVSAMLADNKANGTLKWGDDLDPHSAQFVDVSNNVKPHLGELVVTSGYSLFPEGVAIGKITSLHTKGGGFFLNMEIALAVDFAKLQYVYVVNNKFQAEQADLESKEKKDEQNNPN</sequence>
<feature type="transmembrane region" description="Helical" evidence="5">
    <location>
        <begin position="12"/>
        <end position="31"/>
    </location>
</feature>
<keyword evidence="8" id="KW-1185">Reference proteome</keyword>
<gene>
    <name evidence="7" type="primary">mreC</name>
    <name evidence="7" type="ORF">HQ865_01780</name>
</gene>
<dbReference type="EMBL" id="CP054139">
    <property type="protein sequence ID" value="QKJ28537.1"/>
    <property type="molecule type" value="Genomic_DNA"/>
</dbReference>
<dbReference type="InterPro" id="IPR007221">
    <property type="entry name" value="MreC"/>
</dbReference>
<dbReference type="Pfam" id="PF04085">
    <property type="entry name" value="MreC"/>
    <property type="match status" value="1"/>
</dbReference>
<comment type="similarity">
    <text evidence="1">Belongs to the MreC family.</text>
</comment>
<dbReference type="Gene3D" id="2.40.10.340">
    <property type="entry name" value="Rod shape-determining protein MreC, domain 1"/>
    <property type="match status" value="1"/>
</dbReference>
<evidence type="ECO:0000256" key="2">
    <source>
        <dbReference type="ARBA" id="ARBA00013855"/>
    </source>
</evidence>